<dbReference type="EMBL" id="CP068985">
    <property type="protein sequence ID" value="QYC41070.1"/>
    <property type="molecule type" value="Genomic_DNA"/>
</dbReference>
<protein>
    <submittedName>
        <fullName evidence="2">Uncharacterized protein</fullName>
    </submittedName>
</protein>
<reference evidence="2 3" key="1">
    <citation type="journal article" date="2021" name="ACS Chem. Biol.">
        <title>Genomic-Led Discovery of a Novel Glycopeptide Antibiotic by Nonomuraea coxensis DSM 45129.</title>
        <authorList>
            <person name="Yushchuk O."/>
            <person name="Vior N.M."/>
            <person name="Andreo-Vidal A."/>
            <person name="Berini F."/>
            <person name="Ruckert C."/>
            <person name="Busche T."/>
            <person name="Binda E."/>
            <person name="Kalinowski J."/>
            <person name="Truman A.W."/>
            <person name="Marinelli F."/>
        </authorList>
    </citation>
    <scope>NUCLEOTIDE SEQUENCE [LARGE SCALE GENOMIC DNA]</scope>
    <source>
        <strain evidence="2 3">DSM 45129</strain>
    </source>
</reference>
<accession>A0ABX8U055</accession>
<evidence type="ECO:0000313" key="2">
    <source>
        <dbReference type="EMBL" id="QYC41070.1"/>
    </source>
</evidence>
<evidence type="ECO:0000313" key="3">
    <source>
        <dbReference type="Proteomes" id="UP000824681"/>
    </source>
</evidence>
<feature type="compositionally biased region" description="Polar residues" evidence="1">
    <location>
        <begin position="33"/>
        <end position="42"/>
    </location>
</feature>
<feature type="region of interest" description="Disordered" evidence="1">
    <location>
        <begin position="1"/>
        <end position="57"/>
    </location>
</feature>
<sequence>MSRTMRLHSRRAARSLATSMKKFIPMHQKNDNRGANASTSSPAPTPARRYSIPSASV</sequence>
<feature type="compositionally biased region" description="Basic residues" evidence="1">
    <location>
        <begin position="1"/>
        <end position="13"/>
    </location>
</feature>
<evidence type="ECO:0000256" key="1">
    <source>
        <dbReference type="SAM" id="MobiDB-lite"/>
    </source>
</evidence>
<dbReference type="Proteomes" id="UP000824681">
    <property type="component" value="Chromosome"/>
</dbReference>
<keyword evidence="3" id="KW-1185">Reference proteome</keyword>
<gene>
    <name evidence="2" type="ORF">Nocox_17290</name>
</gene>
<proteinExistence type="predicted"/>
<name>A0ABX8U055_9ACTN</name>
<organism evidence="2 3">
    <name type="scientific">Nonomuraea coxensis DSM 45129</name>
    <dbReference type="NCBI Taxonomy" id="1122611"/>
    <lineage>
        <taxon>Bacteria</taxon>
        <taxon>Bacillati</taxon>
        <taxon>Actinomycetota</taxon>
        <taxon>Actinomycetes</taxon>
        <taxon>Streptosporangiales</taxon>
        <taxon>Streptosporangiaceae</taxon>
        <taxon>Nonomuraea</taxon>
    </lineage>
</organism>